<evidence type="ECO:0000256" key="1">
    <source>
        <dbReference type="ARBA" id="ARBA00009375"/>
    </source>
</evidence>
<dbReference type="HAMAP" id="MF_00171">
    <property type="entry name" value="TruA"/>
    <property type="match status" value="1"/>
</dbReference>
<sequence length="262" mass="29629">MALLAIGIEYQGTAYCGWQRQRHCESVQQHLESALSEIANEPIELNCAGRTDTGVHAIGQVAHFVTSAERPDKAWVQGVNTKLPRDIRVVWAKPMTDDFHARFSAVARQYRYVIFNRSVHSAILAHRVTWESWPLDEQKMHQAAQALIGERDFSSFRAAGCQAAHARREVQWIEASRRGDFVFVDIRANAFLHHMVRNIVGTLLEVGRGEKSVTWVTDLLAKQDRTQAGMTAPADGLYFVNAFYPEAFELPVVELNELLWQG</sequence>
<comment type="similarity">
    <text evidence="1 4 7">Belongs to the tRNA pseudouridine synthase TruA family.</text>
</comment>
<dbReference type="RefSeq" id="WP_128384604.1">
    <property type="nucleotide sequence ID" value="NZ_CP035033.1"/>
</dbReference>
<dbReference type="GO" id="GO:0031119">
    <property type="term" value="P:tRNA pseudouridine synthesis"/>
    <property type="evidence" value="ECO:0007669"/>
    <property type="project" value="UniProtKB-UniRule"/>
</dbReference>
<dbReference type="PANTHER" id="PTHR11142">
    <property type="entry name" value="PSEUDOURIDYLATE SYNTHASE"/>
    <property type="match status" value="1"/>
</dbReference>
<comment type="function">
    <text evidence="4">Formation of pseudouridine at positions 38, 39 and 40 in the anticodon stem and loop of transfer RNAs.</text>
</comment>
<evidence type="ECO:0000256" key="7">
    <source>
        <dbReference type="RuleBase" id="RU003792"/>
    </source>
</evidence>
<dbReference type="Pfam" id="PF01416">
    <property type="entry name" value="PseudoU_synth_1"/>
    <property type="match status" value="2"/>
</dbReference>
<dbReference type="SUPFAM" id="SSF55120">
    <property type="entry name" value="Pseudouridine synthase"/>
    <property type="match status" value="1"/>
</dbReference>
<dbReference type="InterPro" id="IPR020095">
    <property type="entry name" value="PsdUridine_synth_TruA_C"/>
</dbReference>
<dbReference type="CDD" id="cd02570">
    <property type="entry name" value="PseudoU_synth_EcTruA"/>
    <property type="match status" value="1"/>
</dbReference>
<dbReference type="InterPro" id="IPR001406">
    <property type="entry name" value="PsdUridine_synth_TruA"/>
</dbReference>
<dbReference type="GO" id="GO:0160147">
    <property type="term" value="F:tRNA pseudouridine(38-40) synthase activity"/>
    <property type="evidence" value="ECO:0007669"/>
    <property type="project" value="UniProtKB-EC"/>
</dbReference>
<dbReference type="NCBIfam" id="TIGR00071">
    <property type="entry name" value="hisT_truA"/>
    <property type="match status" value="1"/>
</dbReference>
<evidence type="ECO:0000256" key="4">
    <source>
        <dbReference type="HAMAP-Rule" id="MF_00171"/>
    </source>
</evidence>
<dbReference type="EMBL" id="CP035033">
    <property type="protein sequence ID" value="QAB14993.1"/>
    <property type="molecule type" value="Genomic_DNA"/>
</dbReference>
<dbReference type="FunFam" id="3.30.70.580:FF:000001">
    <property type="entry name" value="tRNA pseudouridine synthase A"/>
    <property type="match status" value="1"/>
</dbReference>
<evidence type="ECO:0000313" key="10">
    <source>
        <dbReference type="Proteomes" id="UP000285478"/>
    </source>
</evidence>
<comment type="caution">
    <text evidence="4">Lacks conserved residue(s) required for the propagation of feature annotation.</text>
</comment>
<dbReference type="KEGG" id="htr:EPV75_04560"/>
<organism evidence="9 10">
    <name type="scientific">Hydrogenovibrio thermophilus</name>
    <dbReference type="NCBI Taxonomy" id="265883"/>
    <lineage>
        <taxon>Bacteria</taxon>
        <taxon>Pseudomonadati</taxon>
        <taxon>Pseudomonadota</taxon>
        <taxon>Gammaproteobacteria</taxon>
        <taxon>Thiotrichales</taxon>
        <taxon>Piscirickettsiaceae</taxon>
        <taxon>Hydrogenovibrio</taxon>
    </lineage>
</organism>
<dbReference type="GO" id="GO:0003723">
    <property type="term" value="F:RNA binding"/>
    <property type="evidence" value="ECO:0007669"/>
    <property type="project" value="InterPro"/>
</dbReference>
<proteinExistence type="inferred from homology"/>
<feature type="domain" description="Pseudouridine synthase I TruA alpha/beta" evidence="8">
    <location>
        <begin position="9"/>
        <end position="103"/>
    </location>
</feature>
<comment type="catalytic activity">
    <reaction evidence="4 7">
        <text>uridine(38/39/40) in tRNA = pseudouridine(38/39/40) in tRNA</text>
        <dbReference type="Rhea" id="RHEA:22376"/>
        <dbReference type="Rhea" id="RHEA-COMP:10085"/>
        <dbReference type="Rhea" id="RHEA-COMP:10087"/>
        <dbReference type="ChEBI" id="CHEBI:65314"/>
        <dbReference type="ChEBI" id="CHEBI:65315"/>
        <dbReference type="EC" id="5.4.99.12"/>
    </reaction>
</comment>
<dbReference type="InterPro" id="IPR020097">
    <property type="entry name" value="PsdUridine_synth_TruA_a/b_dom"/>
</dbReference>
<feature type="active site" description="Nucleophile" evidence="4 5">
    <location>
        <position position="52"/>
    </location>
</feature>
<dbReference type="PANTHER" id="PTHR11142:SF0">
    <property type="entry name" value="TRNA PSEUDOURIDINE SYNTHASE-LIKE 1"/>
    <property type="match status" value="1"/>
</dbReference>
<feature type="domain" description="Pseudouridine synthase I TruA alpha/beta" evidence="8">
    <location>
        <begin position="143"/>
        <end position="245"/>
    </location>
</feature>
<dbReference type="Gene3D" id="3.30.70.660">
    <property type="entry name" value="Pseudouridine synthase I, catalytic domain, C-terminal subdomain"/>
    <property type="match status" value="1"/>
</dbReference>
<dbReference type="EC" id="5.4.99.12" evidence="4"/>
<accession>A0A410H251</accession>
<evidence type="ECO:0000313" key="9">
    <source>
        <dbReference type="EMBL" id="QAB14993.1"/>
    </source>
</evidence>
<dbReference type="AlphaFoldDB" id="A0A410H251"/>
<protein>
    <recommendedName>
        <fullName evidence="4">tRNA pseudouridine synthase A</fullName>
        <ecNumber evidence="4">5.4.99.12</ecNumber>
    </recommendedName>
    <alternativeName>
        <fullName evidence="4">tRNA pseudouridine(38-40) synthase</fullName>
    </alternativeName>
    <alternativeName>
        <fullName evidence="4">tRNA pseudouridylate synthase I</fullName>
    </alternativeName>
    <alternativeName>
        <fullName evidence="4">tRNA-uridine isomerase I</fullName>
    </alternativeName>
</protein>
<evidence type="ECO:0000259" key="8">
    <source>
        <dbReference type="Pfam" id="PF01416"/>
    </source>
</evidence>
<feature type="binding site" evidence="4 6">
    <location>
        <position position="110"/>
    </location>
    <ligand>
        <name>substrate</name>
    </ligand>
</feature>
<gene>
    <name evidence="4 9" type="primary">truA</name>
    <name evidence="9" type="ORF">EPV75_04560</name>
</gene>
<name>A0A410H251_9GAMM</name>
<comment type="subunit">
    <text evidence="4">Homodimer.</text>
</comment>
<evidence type="ECO:0000256" key="5">
    <source>
        <dbReference type="PIRSR" id="PIRSR001430-1"/>
    </source>
</evidence>
<keyword evidence="10" id="KW-1185">Reference proteome</keyword>
<dbReference type="Gene3D" id="3.30.70.580">
    <property type="entry name" value="Pseudouridine synthase I, catalytic domain, N-terminal subdomain"/>
    <property type="match status" value="1"/>
</dbReference>
<dbReference type="InterPro" id="IPR020094">
    <property type="entry name" value="TruA/RsuA/RluB/E/F_N"/>
</dbReference>
<evidence type="ECO:0000256" key="6">
    <source>
        <dbReference type="PIRSR" id="PIRSR001430-2"/>
    </source>
</evidence>
<evidence type="ECO:0000256" key="3">
    <source>
        <dbReference type="ARBA" id="ARBA00023235"/>
    </source>
</evidence>
<evidence type="ECO:0000256" key="2">
    <source>
        <dbReference type="ARBA" id="ARBA00022694"/>
    </source>
</evidence>
<keyword evidence="3 4" id="KW-0413">Isomerase</keyword>
<reference evidence="9 10" key="1">
    <citation type="journal article" date="2018" name="Environ. Microbiol.">
        <title>Genomes of ubiquitous marine and hypersaline Hydrogenovibrio, Thiomicrorhabdus and Thiomicrospira spp. encode a diversity of mechanisms to sustain chemolithoautotrophy in heterogeneous environments.</title>
        <authorList>
            <person name="Scott K.M."/>
            <person name="Williams J."/>
            <person name="Porter C.M.B."/>
            <person name="Russel S."/>
            <person name="Harmer T.L."/>
            <person name="Paul J.H."/>
            <person name="Antonen K.M."/>
            <person name="Bridges M.K."/>
            <person name="Camper G.J."/>
            <person name="Campla C.K."/>
            <person name="Casella L.G."/>
            <person name="Chase E."/>
            <person name="Conrad J.W."/>
            <person name="Cruz M.C."/>
            <person name="Dunlap D.S."/>
            <person name="Duran L."/>
            <person name="Fahsbender E.M."/>
            <person name="Goldsmith D.B."/>
            <person name="Keeley R.F."/>
            <person name="Kondoff M.R."/>
            <person name="Kussy B.I."/>
            <person name="Lane M.K."/>
            <person name="Lawler S."/>
            <person name="Leigh B.A."/>
            <person name="Lewis C."/>
            <person name="Lostal L.M."/>
            <person name="Marking D."/>
            <person name="Mancera P.A."/>
            <person name="McClenthan E.C."/>
            <person name="McIntyre E.A."/>
            <person name="Mine J.A."/>
            <person name="Modi S."/>
            <person name="Moore B.D."/>
            <person name="Morgan W.A."/>
            <person name="Nelson K.M."/>
            <person name="Nguyen K.N."/>
            <person name="Ogburn N."/>
            <person name="Parrino D.G."/>
            <person name="Pedapudi A.D."/>
            <person name="Pelham R.P."/>
            <person name="Preece A.M."/>
            <person name="Rampersad E.A."/>
            <person name="Richardson J.C."/>
            <person name="Rodgers C.M."/>
            <person name="Schaffer B.L."/>
            <person name="Sheridan N.E."/>
            <person name="Solone M.R."/>
            <person name="Staley Z.R."/>
            <person name="Tabuchi M."/>
            <person name="Waide R.J."/>
            <person name="Wanjugi P.W."/>
            <person name="Young S."/>
            <person name="Clum A."/>
            <person name="Daum C."/>
            <person name="Huntemann M."/>
            <person name="Ivanova N."/>
            <person name="Kyrpides N."/>
            <person name="Mikhailova N."/>
            <person name="Palaniappan K."/>
            <person name="Pillay M."/>
            <person name="Reddy T.B.K."/>
            <person name="Shapiro N."/>
            <person name="Stamatis D."/>
            <person name="Varghese N."/>
            <person name="Woyke T."/>
            <person name="Boden R."/>
            <person name="Freyermuth S.K."/>
            <person name="Kerfeld C.A."/>
        </authorList>
    </citation>
    <scope>NUCLEOTIDE SEQUENCE [LARGE SCALE GENOMIC DNA]</scope>
    <source>
        <strain evidence="9 10">JR-2</strain>
    </source>
</reference>
<dbReference type="PIRSF" id="PIRSF001430">
    <property type="entry name" value="tRNA_psdUrid_synth"/>
    <property type="match status" value="1"/>
</dbReference>
<dbReference type="Proteomes" id="UP000285478">
    <property type="component" value="Chromosome"/>
</dbReference>
<keyword evidence="2 4" id="KW-0819">tRNA processing</keyword>
<dbReference type="InterPro" id="IPR020103">
    <property type="entry name" value="PsdUridine_synth_cat_dom_sf"/>
</dbReference>